<dbReference type="PANTHER" id="PTHR46434:SF1">
    <property type="entry name" value="GENETIC INTERACTOR OF PROHIBITINS 3, MITOCHONDRIAL"/>
    <property type="match status" value="1"/>
</dbReference>
<evidence type="ECO:0000313" key="3">
    <source>
        <dbReference type="Proteomes" id="UP000275772"/>
    </source>
</evidence>
<proteinExistence type="predicted"/>
<accession>A0A383UUI2</accession>
<dbReference type="InterPro" id="IPR050896">
    <property type="entry name" value="Mito_lipid_metab_GTPase"/>
</dbReference>
<protein>
    <recommendedName>
        <fullName evidence="4">Genetic interactor of prohibitins 3, mitochondrial</fullName>
    </recommendedName>
</protein>
<name>A0A383UUI2_BLUHO</name>
<evidence type="ECO:0000256" key="1">
    <source>
        <dbReference type="SAM" id="MobiDB-lite"/>
    </source>
</evidence>
<dbReference type="EMBL" id="UNSH01000060">
    <property type="protein sequence ID" value="SZF04003.1"/>
    <property type="molecule type" value="Genomic_DNA"/>
</dbReference>
<dbReference type="GO" id="GO:0005739">
    <property type="term" value="C:mitochondrion"/>
    <property type="evidence" value="ECO:0007669"/>
    <property type="project" value="TreeGrafter"/>
</dbReference>
<feature type="compositionally biased region" description="Basic residues" evidence="1">
    <location>
        <begin position="720"/>
        <end position="742"/>
    </location>
</feature>
<gene>
    <name evidence="2" type="ORF">BLGHR1_14798</name>
</gene>
<feature type="compositionally biased region" description="Low complexity" evidence="1">
    <location>
        <begin position="81"/>
        <end position="93"/>
    </location>
</feature>
<dbReference type="PANTHER" id="PTHR46434">
    <property type="entry name" value="GENETIC INTERACTOR OF PROHIBITINS 3, MITOCHONDRIAL"/>
    <property type="match status" value="1"/>
</dbReference>
<evidence type="ECO:0000313" key="2">
    <source>
        <dbReference type="EMBL" id="SZF04003.1"/>
    </source>
</evidence>
<dbReference type="Gene3D" id="3.40.50.300">
    <property type="entry name" value="P-loop containing nucleotide triphosphate hydrolases"/>
    <property type="match status" value="1"/>
</dbReference>
<feature type="region of interest" description="Disordered" evidence="1">
    <location>
        <begin position="362"/>
        <end position="390"/>
    </location>
</feature>
<feature type="compositionally biased region" description="Polar residues" evidence="1">
    <location>
        <begin position="372"/>
        <end position="390"/>
    </location>
</feature>
<feature type="region of interest" description="Disordered" evidence="1">
    <location>
        <begin position="79"/>
        <end position="101"/>
    </location>
</feature>
<dbReference type="AlphaFoldDB" id="A0A383UUI2"/>
<dbReference type="VEuPathDB" id="FungiDB:BLGHR1_14798"/>
<reference evidence="2 3" key="1">
    <citation type="submission" date="2017-11" db="EMBL/GenBank/DDBJ databases">
        <authorList>
            <person name="Kracher B."/>
        </authorList>
    </citation>
    <scope>NUCLEOTIDE SEQUENCE [LARGE SCALE GENOMIC DNA]</scope>
    <source>
        <strain evidence="2 3">RACE1</strain>
    </source>
</reference>
<sequence>MQKRLQLTRRAAVNISSGRKTSFTHVRKLTNINMKLINSNLLNCAPQRVKPSSADVLSFVCHGYRRDFQSTNSGCFKKKSLSSNSRSFSSDASIPTTPKPESTEFKKWALDKLPRSCPGCGALTQTINQTEPGFYNLKTHAILKFLGLAQPLSISKQDAIIRSALENARSLGVVGLEFGEQPVKKSITELPKCHRCRNLLNHRVGISINHPTIDAIRNTINETPFKYNHVYHIIDAADFPMSLIPGLHDLLETSPLRSKNRRSKKDKFYHGRKTEISFIITRADLLAPLREQVNSMMPYLRETLRDALGRSAIDTRLGNVHCVSAERGWWTKEIKEEVWRRGGGGWMVGKVNVGKSRLFNNIFPKGRKDKSPNPTSNQSHLPLYENTTKSKVVDQLDRTGGTIDDQTFRDSSDDGFSTVASKDNFPAQVIHDVKIPISEGPGSIENEGLDTGQLDPLLYLPPQPAEVDFPTMPIVSDLPGTTAAPIRIPFGQGRGELIDLPGLPRGGLDQYVLPEFRSQLVMCHRVKPEQHVIKPTQSLLLGGLIRITPLSPDIVTLAYAFTPIEPHLTHTVKAIGTQTQTRISSVPNLSLPGTGRVIASAGIFPLKWDVTKVRTGPITAHDAGRVKVEDLPYRVLATDILIEGCGWVEVVAQISRFRITPLIKSVKDETGEYEIKTSQEQSSEHADTWPAIEVFSPHGKHIAARRPMNAWAVIEKRKKKMRRLTGARPRRPMAGAKKRISQAKRAASTAKN</sequence>
<dbReference type="SUPFAM" id="SSF52540">
    <property type="entry name" value="P-loop containing nucleoside triphosphate hydrolases"/>
    <property type="match status" value="1"/>
</dbReference>
<dbReference type="InterPro" id="IPR027417">
    <property type="entry name" value="P-loop_NTPase"/>
</dbReference>
<dbReference type="Proteomes" id="UP000275772">
    <property type="component" value="Unassembled WGS sequence"/>
</dbReference>
<evidence type="ECO:0008006" key="4">
    <source>
        <dbReference type="Google" id="ProtNLM"/>
    </source>
</evidence>
<organism evidence="2 3">
    <name type="scientific">Blumeria hordei</name>
    <name type="common">Barley powdery mildew</name>
    <name type="synonym">Blumeria graminis f. sp. hordei</name>
    <dbReference type="NCBI Taxonomy" id="2867405"/>
    <lineage>
        <taxon>Eukaryota</taxon>
        <taxon>Fungi</taxon>
        <taxon>Dikarya</taxon>
        <taxon>Ascomycota</taxon>
        <taxon>Pezizomycotina</taxon>
        <taxon>Leotiomycetes</taxon>
        <taxon>Erysiphales</taxon>
        <taxon>Erysiphaceae</taxon>
        <taxon>Blumeria</taxon>
    </lineage>
</organism>
<feature type="region of interest" description="Disordered" evidence="1">
    <location>
        <begin position="720"/>
        <end position="752"/>
    </location>
</feature>